<evidence type="ECO:0000256" key="4">
    <source>
        <dbReference type="ARBA" id="ARBA00023136"/>
    </source>
</evidence>
<feature type="transmembrane region" description="Helical" evidence="5">
    <location>
        <begin position="6"/>
        <end position="23"/>
    </location>
</feature>
<dbReference type="EMBL" id="VUNG01000002">
    <property type="protein sequence ID" value="MST83376.1"/>
    <property type="molecule type" value="Genomic_DNA"/>
</dbReference>
<sequence>MIDYLSENLWLLWTLVCVLALILEVSSGTFYLLCFAVGAAGAIVSSFFGIPLWAQVLVFVIFSCLCVFCVRPVVVKYLHTDRRNRRSNADALLGREGVVIEPITAEKPGYVKIDGDEWRAVSKDGSNIDKGTIVKVVARESIVVTVEVAVKED</sequence>
<comment type="subcellular location">
    <subcellularLocation>
        <location evidence="1">Membrane</location>
        <topology evidence="1">Multi-pass membrane protein</topology>
    </subcellularLocation>
</comment>
<evidence type="ECO:0000259" key="6">
    <source>
        <dbReference type="Pfam" id="PF01957"/>
    </source>
</evidence>
<dbReference type="PANTHER" id="PTHR33507:SF3">
    <property type="entry name" value="INNER MEMBRANE PROTEIN YBBJ"/>
    <property type="match status" value="1"/>
</dbReference>
<dbReference type="InterPro" id="IPR012340">
    <property type="entry name" value="NA-bd_OB-fold"/>
</dbReference>
<evidence type="ECO:0000256" key="1">
    <source>
        <dbReference type="ARBA" id="ARBA00004141"/>
    </source>
</evidence>
<dbReference type="InterPro" id="IPR052165">
    <property type="entry name" value="Membrane_assoc_protease"/>
</dbReference>
<keyword evidence="3 5" id="KW-1133">Transmembrane helix</keyword>
<feature type="transmembrane region" description="Helical" evidence="5">
    <location>
        <begin position="56"/>
        <end position="78"/>
    </location>
</feature>
<reference evidence="7 8" key="1">
    <citation type="submission" date="2019-08" db="EMBL/GenBank/DDBJ databases">
        <title>In-depth cultivation of the pig gut microbiome towards novel bacterial diversity and tailored functional studies.</title>
        <authorList>
            <person name="Wylensek D."/>
            <person name="Hitch T.C.A."/>
            <person name="Clavel T."/>
        </authorList>
    </citation>
    <scope>NUCLEOTIDE SEQUENCE [LARGE SCALE GENOMIC DNA]</scope>
    <source>
        <strain evidence="7 8">LKV-178-WT-2A</strain>
    </source>
</reference>
<dbReference type="PANTHER" id="PTHR33507">
    <property type="entry name" value="INNER MEMBRANE PROTEIN YBBJ"/>
    <property type="match status" value="1"/>
</dbReference>
<evidence type="ECO:0000313" key="7">
    <source>
        <dbReference type="EMBL" id="MST83376.1"/>
    </source>
</evidence>
<evidence type="ECO:0000256" key="3">
    <source>
        <dbReference type="ARBA" id="ARBA00022989"/>
    </source>
</evidence>
<organism evidence="7 8">
    <name type="scientific">Hallella mizrahii</name>
    <dbReference type="NCBI Taxonomy" id="2606637"/>
    <lineage>
        <taxon>Bacteria</taxon>
        <taxon>Pseudomonadati</taxon>
        <taxon>Bacteroidota</taxon>
        <taxon>Bacteroidia</taxon>
        <taxon>Bacteroidales</taxon>
        <taxon>Prevotellaceae</taxon>
        <taxon>Hallella</taxon>
    </lineage>
</organism>
<evidence type="ECO:0000256" key="2">
    <source>
        <dbReference type="ARBA" id="ARBA00022692"/>
    </source>
</evidence>
<protein>
    <submittedName>
        <fullName evidence="7">NfeD family protein</fullName>
    </submittedName>
</protein>
<accession>A0A7K0KBS5</accession>
<keyword evidence="4 5" id="KW-0472">Membrane</keyword>
<evidence type="ECO:0000256" key="5">
    <source>
        <dbReference type="SAM" id="Phobius"/>
    </source>
</evidence>
<name>A0A7K0KBS5_9BACT</name>
<gene>
    <name evidence="7" type="ORF">FYJ73_01525</name>
</gene>
<comment type="caution">
    <text evidence="7">The sequence shown here is derived from an EMBL/GenBank/DDBJ whole genome shotgun (WGS) entry which is preliminary data.</text>
</comment>
<dbReference type="GO" id="GO:0005886">
    <property type="term" value="C:plasma membrane"/>
    <property type="evidence" value="ECO:0007669"/>
    <property type="project" value="TreeGrafter"/>
</dbReference>
<dbReference type="Pfam" id="PF01957">
    <property type="entry name" value="NfeD"/>
    <property type="match status" value="1"/>
</dbReference>
<dbReference type="Gene3D" id="2.40.50.140">
    <property type="entry name" value="Nucleic acid-binding proteins"/>
    <property type="match status" value="1"/>
</dbReference>
<keyword evidence="2 5" id="KW-0812">Transmembrane</keyword>
<dbReference type="SUPFAM" id="SSF141322">
    <property type="entry name" value="NfeD domain-like"/>
    <property type="match status" value="1"/>
</dbReference>
<dbReference type="RefSeq" id="WP_154532924.1">
    <property type="nucleotide sequence ID" value="NZ_VUNG01000002.1"/>
</dbReference>
<keyword evidence="8" id="KW-1185">Reference proteome</keyword>
<evidence type="ECO:0000313" key="8">
    <source>
        <dbReference type="Proteomes" id="UP000438914"/>
    </source>
</evidence>
<dbReference type="InterPro" id="IPR002810">
    <property type="entry name" value="NfeD-like_C"/>
</dbReference>
<proteinExistence type="predicted"/>
<dbReference type="Proteomes" id="UP000438914">
    <property type="component" value="Unassembled WGS sequence"/>
</dbReference>
<feature type="domain" description="NfeD-like C-terminal" evidence="6">
    <location>
        <begin position="89"/>
        <end position="147"/>
    </location>
</feature>
<dbReference type="AlphaFoldDB" id="A0A7K0KBS5"/>